<comment type="similarity">
    <text evidence="1">Belongs to the LysR transcriptional regulatory family.</text>
</comment>
<dbReference type="InterPro" id="IPR036390">
    <property type="entry name" value="WH_DNA-bd_sf"/>
</dbReference>
<name>A0A7V7KV51_9GAMM</name>
<dbReference type="GO" id="GO:0003700">
    <property type="term" value="F:DNA-binding transcription factor activity"/>
    <property type="evidence" value="ECO:0007669"/>
    <property type="project" value="InterPro"/>
</dbReference>
<dbReference type="CDD" id="cd05466">
    <property type="entry name" value="PBP2_LTTR_substrate"/>
    <property type="match status" value="1"/>
</dbReference>
<dbReference type="InterPro" id="IPR005119">
    <property type="entry name" value="LysR_subst-bd"/>
</dbReference>
<dbReference type="PANTHER" id="PTHR30126:SF98">
    <property type="entry name" value="HTH-TYPE TRANSCRIPTIONAL ACTIVATOR BAUR"/>
    <property type="match status" value="1"/>
</dbReference>
<evidence type="ECO:0000313" key="6">
    <source>
        <dbReference type="EMBL" id="KAA0693254.1"/>
    </source>
</evidence>
<dbReference type="Pfam" id="PF03466">
    <property type="entry name" value="LysR_substrate"/>
    <property type="match status" value="1"/>
</dbReference>
<keyword evidence="7" id="KW-1185">Reference proteome</keyword>
<comment type="caution">
    <text evidence="6">The sequence shown here is derived from an EMBL/GenBank/DDBJ whole genome shotgun (WGS) entry which is preliminary data.</text>
</comment>
<accession>A0A7V7KV51</accession>
<evidence type="ECO:0000256" key="1">
    <source>
        <dbReference type="ARBA" id="ARBA00009437"/>
    </source>
</evidence>
<evidence type="ECO:0000256" key="4">
    <source>
        <dbReference type="ARBA" id="ARBA00023163"/>
    </source>
</evidence>
<dbReference type="PROSITE" id="PS50931">
    <property type="entry name" value="HTH_LYSR"/>
    <property type="match status" value="1"/>
</dbReference>
<dbReference type="PANTHER" id="PTHR30126">
    <property type="entry name" value="HTH-TYPE TRANSCRIPTIONAL REGULATOR"/>
    <property type="match status" value="1"/>
</dbReference>
<protein>
    <submittedName>
        <fullName evidence="6">LysR family transcriptional regulator</fullName>
    </submittedName>
</protein>
<feature type="domain" description="HTH lysR-type" evidence="5">
    <location>
        <begin position="6"/>
        <end position="63"/>
    </location>
</feature>
<evidence type="ECO:0000256" key="2">
    <source>
        <dbReference type="ARBA" id="ARBA00023015"/>
    </source>
</evidence>
<dbReference type="Pfam" id="PF00126">
    <property type="entry name" value="HTH_1"/>
    <property type="match status" value="1"/>
</dbReference>
<proteinExistence type="inferred from homology"/>
<keyword evidence="4" id="KW-0804">Transcription</keyword>
<reference evidence="6 7" key="1">
    <citation type="submission" date="2018-07" db="EMBL/GenBank/DDBJ databases">
        <title>Pseudomonas laoshanensis sp. nov., isolated from soil.</title>
        <authorList>
            <person name="Sun J."/>
            <person name="Yu L."/>
            <person name="Wang M."/>
            <person name="Zhang C."/>
        </authorList>
    </citation>
    <scope>NUCLEOTIDE SEQUENCE [LARGE SCALE GENOMIC DNA]</scope>
    <source>
        <strain evidence="6 7">Y22</strain>
    </source>
</reference>
<dbReference type="Gene3D" id="1.10.10.10">
    <property type="entry name" value="Winged helix-like DNA-binding domain superfamily/Winged helix DNA-binding domain"/>
    <property type="match status" value="1"/>
</dbReference>
<dbReference type="RefSeq" id="WP_149333559.1">
    <property type="nucleotide sequence ID" value="NZ_QOVF01000005.1"/>
</dbReference>
<dbReference type="SUPFAM" id="SSF46785">
    <property type="entry name" value="Winged helix' DNA-binding domain"/>
    <property type="match status" value="1"/>
</dbReference>
<dbReference type="OrthoDB" id="8587655at2"/>
<dbReference type="SUPFAM" id="SSF53850">
    <property type="entry name" value="Periplasmic binding protein-like II"/>
    <property type="match status" value="1"/>
</dbReference>
<evidence type="ECO:0000259" key="5">
    <source>
        <dbReference type="PROSITE" id="PS50931"/>
    </source>
</evidence>
<keyword evidence="2" id="KW-0805">Transcription regulation</keyword>
<dbReference type="AlphaFoldDB" id="A0A7V7KV51"/>
<evidence type="ECO:0000256" key="3">
    <source>
        <dbReference type="ARBA" id="ARBA00023125"/>
    </source>
</evidence>
<keyword evidence="3" id="KW-0238">DNA-binding</keyword>
<evidence type="ECO:0000313" key="7">
    <source>
        <dbReference type="Proteomes" id="UP000463138"/>
    </source>
</evidence>
<dbReference type="InterPro" id="IPR000847">
    <property type="entry name" value="LysR_HTH_N"/>
</dbReference>
<dbReference type="Proteomes" id="UP000463138">
    <property type="component" value="Unassembled WGS sequence"/>
</dbReference>
<sequence>MRLSDIDLRSLEVFIAVVESQGIANAQALLNRDASTISRQLGQLEERIGLRLCERGRGGFALTSEGEQIYRNTIDLTLALRRFEDGAETLKGHLSGKLRLAMIDNLISDPNCPLRNVLQRYGARSANEVHLHMEVMAPFQIEQALLNHAADVGIGIFPAHLEELDYQPLYQETDWLVCAPSHPLAGADSLADVKEELQISAKVARHFLGSQDTTPLGGDPKHVTAWVSNVEAAALLILAGSHVGFLPNHYARVWIESGQMVAVRPDHFRRSSLIEAAARRSRDSQTPAVDAFRDDLAAVLEVFGMPASTDR</sequence>
<organism evidence="6 7">
    <name type="scientific">Halopseudomonas laoshanensis</name>
    <dbReference type="NCBI Taxonomy" id="2268758"/>
    <lineage>
        <taxon>Bacteria</taxon>
        <taxon>Pseudomonadati</taxon>
        <taxon>Pseudomonadota</taxon>
        <taxon>Gammaproteobacteria</taxon>
        <taxon>Pseudomonadales</taxon>
        <taxon>Pseudomonadaceae</taxon>
        <taxon>Halopseudomonas</taxon>
    </lineage>
</organism>
<gene>
    <name evidence="6" type="ORF">DT594_15380</name>
</gene>
<dbReference type="EMBL" id="QOVF01000005">
    <property type="protein sequence ID" value="KAA0693254.1"/>
    <property type="molecule type" value="Genomic_DNA"/>
</dbReference>
<dbReference type="GO" id="GO:0000976">
    <property type="term" value="F:transcription cis-regulatory region binding"/>
    <property type="evidence" value="ECO:0007669"/>
    <property type="project" value="TreeGrafter"/>
</dbReference>
<dbReference type="InterPro" id="IPR036388">
    <property type="entry name" value="WH-like_DNA-bd_sf"/>
</dbReference>
<dbReference type="Gene3D" id="3.40.190.290">
    <property type="match status" value="1"/>
</dbReference>